<dbReference type="EMBL" id="FCON02000060">
    <property type="protein sequence ID" value="SAL75316.1"/>
    <property type="molecule type" value="Genomic_DNA"/>
</dbReference>
<keyword evidence="3" id="KW-1185">Reference proteome</keyword>
<organism evidence="2 3">
    <name type="scientific">Caballeronia choica</name>
    <dbReference type="NCBI Taxonomy" id="326476"/>
    <lineage>
        <taxon>Bacteria</taxon>
        <taxon>Pseudomonadati</taxon>
        <taxon>Pseudomonadota</taxon>
        <taxon>Betaproteobacteria</taxon>
        <taxon>Burkholderiales</taxon>
        <taxon>Burkholderiaceae</taxon>
        <taxon>Caballeronia</taxon>
    </lineage>
</organism>
<sequence>MTNTGSFAQGSAECGRSAEGDLERPAIATKSGRMTHVIELELLQCRYPCAYFKYLQNGLLARPVSVRAHSSVGEQASNAERHRNHNESREDQRRGEMLERLPIS</sequence>
<name>A0A158K2F8_9BURK</name>
<accession>A0A158K2F8</accession>
<evidence type="ECO:0000313" key="2">
    <source>
        <dbReference type="EMBL" id="SAL75316.1"/>
    </source>
</evidence>
<evidence type="ECO:0000256" key="1">
    <source>
        <dbReference type="SAM" id="MobiDB-lite"/>
    </source>
</evidence>
<comment type="caution">
    <text evidence="2">The sequence shown here is derived from an EMBL/GenBank/DDBJ whole genome shotgun (WGS) entry which is preliminary data.</text>
</comment>
<dbReference type="AlphaFoldDB" id="A0A158K2F8"/>
<evidence type="ECO:0000313" key="3">
    <source>
        <dbReference type="Proteomes" id="UP000054770"/>
    </source>
</evidence>
<protein>
    <submittedName>
        <fullName evidence="2">Uncharacterized protein</fullName>
    </submittedName>
</protein>
<reference evidence="2" key="1">
    <citation type="submission" date="2016-01" db="EMBL/GenBank/DDBJ databases">
        <authorList>
            <person name="Peeters C."/>
        </authorList>
    </citation>
    <scope>NUCLEOTIDE SEQUENCE [LARGE SCALE GENOMIC DNA]</scope>
    <source>
        <strain evidence="2">LMG 22940</strain>
    </source>
</reference>
<feature type="compositionally biased region" description="Basic and acidic residues" evidence="1">
    <location>
        <begin position="79"/>
        <end position="104"/>
    </location>
</feature>
<feature type="region of interest" description="Disordered" evidence="1">
    <location>
        <begin position="1"/>
        <end position="26"/>
    </location>
</feature>
<gene>
    <name evidence="2" type="ORF">AWB68_04745</name>
</gene>
<dbReference type="Proteomes" id="UP000054770">
    <property type="component" value="Unassembled WGS sequence"/>
</dbReference>
<feature type="region of interest" description="Disordered" evidence="1">
    <location>
        <begin position="67"/>
        <end position="104"/>
    </location>
</feature>
<proteinExistence type="predicted"/>